<dbReference type="AlphaFoldDB" id="A0A8X7MIK4"/>
<sequence length="113" mass="12329">MEECFCVNILVVNIVRVKQVLNLAKERPKGFSVAAETTRRTRRASSRKGDDILTSLARHTVVTTSGNDPSCQAATQASGNADEEFSELSDEETETEPKERGQGDSGRGSRGRE</sequence>
<evidence type="ECO:0000313" key="3">
    <source>
        <dbReference type="Proteomes" id="UP000077684"/>
    </source>
</evidence>
<keyword evidence="3" id="KW-1185">Reference proteome</keyword>
<feature type="compositionally biased region" description="Polar residues" evidence="1">
    <location>
        <begin position="61"/>
        <end position="79"/>
    </location>
</feature>
<proteinExistence type="predicted"/>
<feature type="compositionally biased region" description="Gly residues" evidence="1">
    <location>
        <begin position="103"/>
        <end position="113"/>
    </location>
</feature>
<reference evidence="2" key="1">
    <citation type="submission" date="2016-04" db="EMBL/GenBank/DDBJ databases">
        <authorList>
            <person name="Nguyen H.D."/>
            <person name="Samba Siva P."/>
            <person name="Cullis J."/>
            <person name="Levesque C.A."/>
            <person name="Hambleton S."/>
        </authorList>
    </citation>
    <scope>NUCLEOTIDE SEQUENCE</scope>
    <source>
        <strain evidence="2">DAOMC 236426</strain>
    </source>
</reference>
<reference evidence="2" key="2">
    <citation type="journal article" date="2019" name="IMA Fungus">
        <title>Genome sequencing and comparison of five Tilletia species to identify candidate genes for the detection of regulated species infecting wheat.</title>
        <authorList>
            <person name="Nguyen H.D.T."/>
            <person name="Sultana T."/>
            <person name="Kesanakurti P."/>
            <person name="Hambleton S."/>
        </authorList>
    </citation>
    <scope>NUCLEOTIDE SEQUENCE</scope>
    <source>
        <strain evidence="2">DAOMC 236426</strain>
    </source>
</reference>
<dbReference type="EMBL" id="LWDE02003221">
    <property type="protein sequence ID" value="KAE8235934.1"/>
    <property type="molecule type" value="Genomic_DNA"/>
</dbReference>
<evidence type="ECO:0000256" key="1">
    <source>
        <dbReference type="SAM" id="MobiDB-lite"/>
    </source>
</evidence>
<protein>
    <submittedName>
        <fullName evidence="2">Uncharacterized protein</fullName>
    </submittedName>
</protein>
<gene>
    <name evidence="2" type="ORF">A4X06_0g9712</name>
</gene>
<feature type="region of interest" description="Disordered" evidence="1">
    <location>
        <begin position="28"/>
        <end position="113"/>
    </location>
</feature>
<evidence type="ECO:0000313" key="2">
    <source>
        <dbReference type="EMBL" id="KAE8235934.1"/>
    </source>
</evidence>
<dbReference type="Proteomes" id="UP000077684">
    <property type="component" value="Unassembled WGS sequence"/>
</dbReference>
<accession>A0A8X7MIK4</accession>
<comment type="caution">
    <text evidence="2">The sequence shown here is derived from an EMBL/GenBank/DDBJ whole genome shotgun (WGS) entry which is preliminary data.</text>
</comment>
<feature type="compositionally biased region" description="Acidic residues" evidence="1">
    <location>
        <begin position="81"/>
        <end position="94"/>
    </location>
</feature>
<organism evidence="2 3">
    <name type="scientific">Tilletia controversa</name>
    <name type="common">dwarf bunt fungus</name>
    <dbReference type="NCBI Taxonomy" id="13291"/>
    <lineage>
        <taxon>Eukaryota</taxon>
        <taxon>Fungi</taxon>
        <taxon>Dikarya</taxon>
        <taxon>Basidiomycota</taxon>
        <taxon>Ustilaginomycotina</taxon>
        <taxon>Exobasidiomycetes</taxon>
        <taxon>Tilletiales</taxon>
        <taxon>Tilletiaceae</taxon>
        <taxon>Tilletia</taxon>
    </lineage>
</organism>
<name>A0A8X7MIK4_9BASI</name>